<name>A6HC88_RAT</name>
<comment type="subcellular location">
    <subcellularLocation>
        <location evidence="1">Endomembrane system</location>
    </subcellularLocation>
</comment>
<feature type="compositionally biased region" description="Basic and acidic residues" evidence="5">
    <location>
        <begin position="15"/>
        <end position="27"/>
    </location>
</feature>
<dbReference type="Proteomes" id="UP000234681">
    <property type="component" value="Chromosome 6"/>
</dbReference>
<proteinExistence type="predicted"/>
<protein>
    <submittedName>
        <fullName evidence="6">RCG62156</fullName>
    </submittedName>
</protein>
<sequence length="384" mass="42774">MEPIKNFSQTSELKPQQEESILEKEGKDCSASLNDLQERYDTQRAILERHLQDSESRVTSDFPGETERSSACLQGKLTDLQVLQADTDACWDEFEVTSLNLKSLVSDTEKPVLAQERDLLKGSEQALHVLLNTRMESLEMALQIVLPLEKECSLLCASDLSLCTVAVQDLHPLEIDGVYQNLRDIQDSIAKQIRICTNLEEPSVSVPRELHTLDQCMIQDIVLKCRLQLETMNQKVEMREDALDALEGFLASLRAAKLSAELPANPPASKTPEDTPAVSSAEEDILLMKEKARLLDERLRTLGINIKDAEEGESTTCERLVGALSVNLAAMGGQRKEEGPTEDKKLLEACSSKTHELFKNIQDIQNQISKIGLKDPTAPAVKHR</sequence>
<gene>
    <name evidence="6" type="ORF">rCG_62156</name>
</gene>
<evidence type="ECO:0000256" key="3">
    <source>
        <dbReference type="ARBA" id="ARBA00022737"/>
    </source>
</evidence>
<dbReference type="PANTHER" id="PTHR14514:SF4">
    <property type="entry name" value="NESPRIN-2"/>
    <property type="match status" value="1"/>
</dbReference>
<keyword evidence="4" id="KW-0472">Membrane</keyword>
<keyword evidence="2" id="KW-0597">Phosphoprotein</keyword>
<reference evidence="7" key="1">
    <citation type="submission" date="2005-09" db="EMBL/GenBank/DDBJ databases">
        <authorList>
            <person name="Mural R.J."/>
            <person name="Li P.W."/>
            <person name="Adams M.D."/>
            <person name="Amanatides P.G."/>
            <person name="Baden-Tillson H."/>
            <person name="Barnstead M."/>
            <person name="Chin S.H."/>
            <person name="Dew I."/>
            <person name="Evans C.A."/>
            <person name="Ferriera S."/>
            <person name="Flanigan M."/>
            <person name="Fosler C."/>
            <person name="Glodek A."/>
            <person name="Gu Z."/>
            <person name="Holt R.A."/>
            <person name="Jennings D."/>
            <person name="Kraft C.L."/>
            <person name="Lu F."/>
            <person name="Nguyen T."/>
            <person name="Nusskern D.R."/>
            <person name="Pfannkoch C.M."/>
            <person name="Sitter C."/>
            <person name="Sutton G.G."/>
            <person name="Venter J.C."/>
            <person name="Wang Z."/>
            <person name="Woodage T."/>
            <person name="Zheng X.H."/>
            <person name="Zhong F."/>
        </authorList>
    </citation>
    <scope>NUCLEOTIDE SEQUENCE [LARGE SCALE GENOMIC DNA]</scope>
    <source>
        <strain>BN</strain>
        <strain evidence="7">Sprague-Dawley</strain>
    </source>
</reference>
<evidence type="ECO:0000256" key="5">
    <source>
        <dbReference type="SAM" id="MobiDB-lite"/>
    </source>
</evidence>
<feature type="region of interest" description="Disordered" evidence="5">
    <location>
        <begin position="1"/>
        <end position="27"/>
    </location>
</feature>
<evidence type="ECO:0000313" key="6">
    <source>
        <dbReference type="EMBL" id="EDM03643.1"/>
    </source>
</evidence>
<dbReference type="PANTHER" id="PTHR14514">
    <property type="entry name" value="PKA ANCHORING PROTEIN"/>
    <property type="match status" value="1"/>
</dbReference>
<accession>A6HC88</accession>
<feature type="compositionally biased region" description="Polar residues" evidence="5">
    <location>
        <begin position="1"/>
        <end position="14"/>
    </location>
</feature>
<dbReference type="EMBL" id="CH473947">
    <property type="protein sequence ID" value="EDM03643.1"/>
    <property type="molecule type" value="Genomic_DNA"/>
</dbReference>
<evidence type="ECO:0000256" key="2">
    <source>
        <dbReference type="ARBA" id="ARBA00022553"/>
    </source>
</evidence>
<evidence type="ECO:0000313" key="7">
    <source>
        <dbReference type="Proteomes" id="UP000234681"/>
    </source>
</evidence>
<evidence type="ECO:0000256" key="4">
    <source>
        <dbReference type="ARBA" id="ARBA00023136"/>
    </source>
</evidence>
<dbReference type="AlphaFoldDB" id="A6HC88"/>
<organism evidence="6 7">
    <name type="scientific">Rattus norvegicus</name>
    <name type="common">Rat</name>
    <dbReference type="NCBI Taxonomy" id="10116"/>
    <lineage>
        <taxon>Eukaryota</taxon>
        <taxon>Metazoa</taxon>
        <taxon>Chordata</taxon>
        <taxon>Craniata</taxon>
        <taxon>Vertebrata</taxon>
        <taxon>Euteleostomi</taxon>
        <taxon>Mammalia</taxon>
        <taxon>Eutheria</taxon>
        <taxon>Euarchontoglires</taxon>
        <taxon>Glires</taxon>
        <taxon>Rodentia</taxon>
        <taxon>Myomorpha</taxon>
        <taxon>Muroidea</taxon>
        <taxon>Muridae</taxon>
        <taxon>Murinae</taxon>
        <taxon>Rattus</taxon>
    </lineage>
</organism>
<evidence type="ECO:0000256" key="1">
    <source>
        <dbReference type="ARBA" id="ARBA00004308"/>
    </source>
</evidence>
<keyword evidence="3" id="KW-0677">Repeat</keyword>